<dbReference type="SUPFAM" id="SSF81606">
    <property type="entry name" value="PP2C-like"/>
    <property type="match status" value="1"/>
</dbReference>
<dbReference type="InterPro" id="IPR000014">
    <property type="entry name" value="PAS"/>
</dbReference>
<name>A0A9D2GUL5_9BACT</name>
<dbReference type="PANTHER" id="PTHR43156">
    <property type="entry name" value="STAGE II SPORULATION PROTEIN E-RELATED"/>
    <property type="match status" value="1"/>
</dbReference>
<dbReference type="GO" id="GO:0016791">
    <property type="term" value="F:phosphatase activity"/>
    <property type="evidence" value="ECO:0007669"/>
    <property type="project" value="TreeGrafter"/>
</dbReference>
<dbReference type="SMART" id="SM00331">
    <property type="entry name" value="PP2C_SIG"/>
    <property type="match status" value="1"/>
</dbReference>
<accession>A0A9D2GUL5</accession>
<dbReference type="InterPro" id="IPR052016">
    <property type="entry name" value="Bact_Sigma-Reg"/>
</dbReference>
<dbReference type="EMBL" id="DXAQ01000107">
    <property type="protein sequence ID" value="HIZ89672.1"/>
    <property type="molecule type" value="Genomic_DNA"/>
</dbReference>
<comment type="caution">
    <text evidence="4">The sequence shown here is derived from an EMBL/GenBank/DDBJ whole genome shotgun (WGS) entry which is preliminary data.</text>
</comment>
<gene>
    <name evidence="4" type="ORF">H9804_06985</name>
</gene>
<evidence type="ECO:0000256" key="2">
    <source>
        <dbReference type="SAM" id="Coils"/>
    </source>
</evidence>
<protein>
    <submittedName>
        <fullName evidence="4">PP2C family protein-serine/threonine phosphatase</fullName>
    </submittedName>
</protein>
<keyword evidence="2" id="KW-0175">Coiled coil</keyword>
<dbReference type="PANTHER" id="PTHR43156:SF2">
    <property type="entry name" value="STAGE II SPORULATION PROTEIN E"/>
    <property type="match status" value="1"/>
</dbReference>
<dbReference type="AlphaFoldDB" id="A0A9D2GUL5"/>
<reference evidence="4" key="2">
    <citation type="submission" date="2021-04" db="EMBL/GenBank/DDBJ databases">
        <authorList>
            <person name="Gilroy R."/>
        </authorList>
    </citation>
    <scope>NUCLEOTIDE SEQUENCE</scope>
    <source>
        <strain evidence="4">ChiW4-1371</strain>
    </source>
</reference>
<reference evidence="4" key="1">
    <citation type="journal article" date="2021" name="PeerJ">
        <title>Extensive microbial diversity within the chicken gut microbiome revealed by metagenomics and culture.</title>
        <authorList>
            <person name="Gilroy R."/>
            <person name="Ravi A."/>
            <person name="Getino M."/>
            <person name="Pursley I."/>
            <person name="Horton D.L."/>
            <person name="Alikhan N.F."/>
            <person name="Baker D."/>
            <person name="Gharbi K."/>
            <person name="Hall N."/>
            <person name="Watson M."/>
            <person name="Adriaenssens E.M."/>
            <person name="Foster-Nyarko E."/>
            <person name="Jarju S."/>
            <person name="Secka A."/>
            <person name="Antonio M."/>
            <person name="Oren A."/>
            <person name="Chaudhuri R.R."/>
            <person name="La Ragione R."/>
            <person name="Hildebrand F."/>
            <person name="Pallen M.J."/>
        </authorList>
    </citation>
    <scope>NUCLEOTIDE SEQUENCE</scope>
    <source>
        <strain evidence="4">ChiW4-1371</strain>
    </source>
</reference>
<dbReference type="Gene3D" id="3.30.450.20">
    <property type="entry name" value="PAS domain"/>
    <property type="match status" value="1"/>
</dbReference>
<dbReference type="InterPro" id="IPR036457">
    <property type="entry name" value="PPM-type-like_dom_sf"/>
</dbReference>
<proteinExistence type="predicted"/>
<feature type="coiled-coil region" evidence="2">
    <location>
        <begin position="241"/>
        <end position="289"/>
    </location>
</feature>
<organism evidence="4 5">
    <name type="scientific">Candidatus Mucispirillum faecigallinarum</name>
    <dbReference type="NCBI Taxonomy" id="2838699"/>
    <lineage>
        <taxon>Bacteria</taxon>
        <taxon>Pseudomonadati</taxon>
        <taxon>Deferribacterota</taxon>
        <taxon>Deferribacteres</taxon>
        <taxon>Deferribacterales</taxon>
        <taxon>Mucispirillaceae</taxon>
        <taxon>Mucispirillum</taxon>
    </lineage>
</organism>
<dbReference type="InterPro" id="IPR001932">
    <property type="entry name" value="PPM-type_phosphatase-like_dom"/>
</dbReference>
<feature type="domain" description="PAS" evidence="3">
    <location>
        <begin position="2"/>
        <end position="54"/>
    </location>
</feature>
<dbReference type="Proteomes" id="UP000824176">
    <property type="component" value="Unassembled WGS sequence"/>
</dbReference>
<dbReference type="PROSITE" id="PS50112">
    <property type="entry name" value="PAS"/>
    <property type="match status" value="1"/>
</dbReference>
<evidence type="ECO:0000256" key="1">
    <source>
        <dbReference type="ARBA" id="ARBA00022801"/>
    </source>
</evidence>
<evidence type="ECO:0000259" key="3">
    <source>
        <dbReference type="PROSITE" id="PS50112"/>
    </source>
</evidence>
<evidence type="ECO:0000313" key="5">
    <source>
        <dbReference type="Proteomes" id="UP000824176"/>
    </source>
</evidence>
<sequence length="533" mass="61442">MDLNTLTRLFDGLDSYIIAVDSEFNTKFTNGRVSLISGKHPDEMINKKCYNIIHGYTQPCKNCPIAEDKNFQGTKVIIKDIVTYKGERMFARSAFTRIADDLYVSSFIDITEIERERQKLTHSSKESKANNFRLAHERNIKDNEINFLEKAIDNMAQGIMIVDEEYNIKTINKMLKDTSGIKDIGRNKCYNVYGFQEPCKDCPFKTNNIKALRQMHDKHMTIMFSKFDKYIVESLRDTTREIKLIDDIRESQEEIKEKQRQMSIMNTDLLRMNEKLKTVQAMIEEELKQVGHIQESLLPEKLPEVSGYDFGATYIPAEQAGGDYYDCIQMSNNYWGFVVADVSGHGTPAAVIMAITRAIMRSYTFDVISASDALTMVNDILCDNIHTKDFVTMFYAVLNTHNGTFNLASAGHNPVLFFDSSEFIVKKITASGMFLGTFEGLSFEEKKWYIEEGDIFFMYTDGLVEAMNSHREQYGYDRLVSKLMMFNDYPADRLIKEVMEDVRDFTAGAPFEDDITILVIKRNKKEEKKEEDK</sequence>
<keyword evidence="1" id="KW-0378">Hydrolase</keyword>
<dbReference type="SUPFAM" id="SSF55785">
    <property type="entry name" value="PYP-like sensor domain (PAS domain)"/>
    <property type="match status" value="1"/>
</dbReference>
<dbReference type="Pfam" id="PF07228">
    <property type="entry name" value="SpoIIE"/>
    <property type="match status" value="1"/>
</dbReference>
<dbReference type="Gene3D" id="3.60.40.10">
    <property type="entry name" value="PPM-type phosphatase domain"/>
    <property type="match status" value="1"/>
</dbReference>
<evidence type="ECO:0000313" key="4">
    <source>
        <dbReference type="EMBL" id="HIZ89672.1"/>
    </source>
</evidence>
<dbReference type="InterPro" id="IPR035965">
    <property type="entry name" value="PAS-like_dom_sf"/>
</dbReference>